<reference evidence="2" key="1">
    <citation type="submission" date="2020-10" db="EMBL/GenBank/DDBJ databases">
        <title>De novo genome project of the cellulose decomposer Thermobifida halotolerans type strain.</title>
        <authorList>
            <person name="Nagy I."/>
            <person name="Horvath B."/>
            <person name="Kukolya J."/>
            <person name="Nagy I."/>
            <person name="Orsini M."/>
        </authorList>
    </citation>
    <scope>NUCLEOTIDE SEQUENCE</scope>
    <source>
        <strain evidence="2">DSM 44931</strain>
    </source>
</reference>
<dbReference type="EMBL" id="CP063196">
    <property type="protein sequence ID" value="UOE21205.1"/>
    <property type="molecule type" value="Genomic_DNA"/>
</dbReference>
<keyword evidence="3" id="KW-1185">Reference proteome</keyword>
<evidence type="ECO:0000313" key="3">
    <source>
        <dbReference type="Proteomes" id="UP000265719"/>
    </source>
</evidence>
<sequence>MTSDVYIEEPASIQRYQAASTTLAELPLSPEASARLLSDKIDIEVAILSHPGGWLPQCLKCANTSPLGDAHDPKRNESSQADTNLLENLPADP</sequence>
<evidence type="ECO:0000313" key="2">
    <source>
        <dbReference type="EMBL" id="UOE21205.1"/>
    </source>
</evidence>
<evidence type="ECO:0000256" key="1">
    <source>
        <dbReference type="SAM" id="MobiDB-lite"/>
    </source>
</evidence>
<proteinExistence type="predicted"/>
<protein>
    <submittedName>
        <fullName evidence="2">Uncharacterized protein</fullName>
    </submittedName>
</protein>
<dbReference type="Proteomes" id="UP000265719">
    <property type="component" value="Chromosome"/>
</dbReference>
<dbReference type="KEGG" id="thao:NI17_008725"/>
<dbReference type="AlphaFoldDB" id="A0AA97M5M0"/>
<name>A0AA97M5M0_9ACTN</name>
<organism evidence="2 3">
    <name type="scientific">Thermobifida halotolerans</name>
    <dbReference type="NCBI Taxonomy" id="483545"/>
    <lineage>
        <taxon>Bacteria</taxon>
        <taxon>Bacillati</taxon>
        <taxon>Actinomycetota</taxon>
        <taxon>Actinomycetes</taxon>
        <taxon>Streptosporangiales</taxon>
        <taxon>Nocardiopsidaceae</taxon>
        <taxon>Thermobifida</taxon>
    </lineage>
</organism>
<gene>
    <name evidence="2" type="ORF">NI17_008725</name>
</gene>
<feature type="region of interest" description="Disordered" evidence="1">
    <location>
        <begin position="65"/>
        <end position="93"/>
    </location>
</feature>
<accession>A0AA97M5M0</accession>